<feature type="domain" description="Large ribosomal subunit protein uL11 N-terminal" evidence="9">
    <location>
        <begin position="972"/>
        <end position="1029"/>
    </location>
</feature>
<dbReference type="Proteomes" id="UP001359485">
    <property type="component" value="Unassembled WGS sequence"/>
</dbReference>
<dbReference type="PANTHER" id="PTHR12048:SF0">
    <property type="entry name" value="CCAAT_ENHANCER-BINDING PROTEIN ZETA"/>
    <property type="match status" value="1"/>
</dbReference>
<dbReference type="Pfam" id="PF03914">
    <property type="entry name" value="CBF"/>
    <property type="match status" value="1"/>
</dbReference>
<evidence type="ECO:0000256" key="1">
    <source>
        <dbReference type="ARBA" id="ARBA00007797"/>
    </source>
</evidence>
<proteinExistence type="inferred from homology"/>
<dbReference type="EMBL" id="JAWJWF010000005">
    <property type="protein sequence ID" value="KAK6632208.1"/>
    <property type="molecule type" value="Genomic_DNA"/>
</dbReference>
<feature type="domain" description="CCAAT-binding factor" evidence="8">
    <location>
        <begin position="405"/>
        <end position="626"/>
    </location>
</feature>
<feature type="domain" description="Large ribosomal subunit protein uL11 C-terminal" evidence="7">
    <location>
        <begin position="1034"/>
        <end position="1106"/>
    </location>
</feature>
<evidence type="ECO:0000256" key="5">
    <source>
        <dbReference type="RuleBase" id="RU003978"/>
    </source>
</evidence>
<evidence type="ECO:0000256" key="3">
    <source>
        <dbReference type="ARBA" id="ARBA00022980"/>
    </source>
</evidence>
<evidence type="ECO:0000256" key="6">
    <source>
        <dbReference type="SAM" id="MobiDB-lite"/>
    </source>
</evidence>
<organism evidence="10 11">
    <name type="scientific">Polyplax serrata</name>
    <name type="common">Common mouse louse</name>
    <dbReference type="NCBI Taxonomy" id="468196"/>
    <lineage>
        <taxon>Eukaryota</taxon>
        <taxon>Metazoa</taxon>
        <taxon>Ecdysozoa</taxon>
        <taxon>Arthropoda</taxon>
        <taxon>Hexapoda</taxon>
        <taxon>Insecta</taxon>
        <taxon>Pterygota</taxon>
        <taxon>Neoptera</taxon>
        <taxon>Paraneoptera</taxon>
        <taxon>Psocodea</taxon>
        <taxon>Troctomorpha</taxon>
        <taxon>Phthiraptera</taxon>
        <taxon>Anoplura</taxon>
        <taxon>Polyplacidae</taxon>
        <taxon>Polyplax</taxon>
    </lineage>
</organism>
<evidence type="ECO:0000259" key="7">
    <source>
        <dbReference type="Pfam" id="PF00298"/>
    </source>
</evidence>
<feature type="compositionally biased region" description="Basic and acidic residues" evidence="6">
    <location>
        <begin position="525"/>
        <end position="539"/>
    </location>
</feature>
<dbReference type="InterPro" id="IPR036796">
    <property type="entry name" value="Ribosomal_uL11_N_sf"/>
</dbReference>
<protein>
    <recommendedName>
        <fullName evidence="12">CCAAT-binding factor domain-containing protein</fullName>
    </recommendedName>
</protein>
<dbReference type="InterPro" id="IPR020783">
    <property type="entry name" value="Ribosomal_uL11_C"/>
</dbReference>
<feature type="compositionally biased region" description="Acidic residues" evidence="6">
    <location>
        <begin position="814"/>
        <end position="844"/>
    </location>
</feature>
<dbReference type="PANTHER" id="PTHR12048">
    <property type="entry name" value="CCAAT-BINDING FACTOR-RELATED"/>
    <property type="match status" value="1"/>
</dbReference>
<feature type="compositionally biased region" description="Basic residues" evidence="6">
    <location>
        <begin position="922"/>
        <end position="938"/>
    </location>
</feature>
<dbReference type="CDD" id="cd00349">
    <property type="entry name" value="Ribosomal_L11"/>
    <property type="match status" value="1"/>
</dbReference>
<dbReference type="Pfam" id="PF00298">
    <property type="entry name" value="Ribosomal_L11"/>
    <property type="match status" value="1"/>
</dbReference>
<evidence type="ECO:0000313" key="10">
    <source>
        <dbReference type="EMBL" id="KAK6632208.1"/>
    </source>
</evidence>
<dbReference type="SMART" id="SM00649">
    <property type="entry name" value="RL11"/>
    <property type="match status" value="1"/>
</dbReference>
<sequence length="1144" mass="129784">MKGKQQGGMKSHKKIDIHKNDSMNTKTYFKYDSDEDGGGDDDDIVEDKPKIYKKFQNKGFGKWYQEFKFVANSDESDRLPPGEIQNLKKQAGFVYNDAVIHNKSKAPKSLANSDYTWVKTVLSKGTKTDKIAAYTLLIQDAPIYNINLLKNIVEMVKVGKKKECFMAVDTLCELFLNDLLPPDRKLLYFPDQPLSKLGELAGNASDKNRRLLLWYFEDQLKSVYSDFVNLLTKIAYDSVEANRQKVITAMYKLLEGNSEMESVLLNSIVNKLGDPSRKVGSKTIYVLMKLLQTHPNMKEVVAAAVEKVIFRNNISKRAQYYSICFLSQFSLFRGDNAIAKQLLSIYLSLFKACVKTGDIDSRMMSALLAGVNKTFPYIGDDSRMVQEHINTLYKIIHLSHANIATQALSLAHLISNHSNSSVDRFYSVLYKKIGEVEMFQATNHAMLINLIYKSMKKDKEKNRVYAFIKRLLQVCAYIPVSVACGVLIMISSILKQTGVDLIQEWIPREATTIKLEEDDSDEDGEHYKDAPEDKVQTQSEEVKIKNEEEIVQVDEKKSSIRLLNVKTEEEKKVWSNPDRMSDVKPNEIRDYNAFVRNPLYAGAQNCLCFELYELVHHFHPTVALFAQKIIDGEVIKYSGDPFLDFTLIRFLDKFSFKNPKVLKPDDERRLTFTMFSRKKYYESTPIRRLRANTAEYLKLNEKSIPVDELFLYKYMKKKTESRPISKGEDNDDLESVGSDEFDDLMNGIIDGKKDEIDFRSELGQLPMKEFKTKKKGVDADEDDDDGDLGGGSDGSDGDDNDDDDEGGGGSDDGSFAEDFEGDEIDDLSDDNDLLGDDDDDEAELEASGFKLPDLPCLKKRNKSNKRKFGDAFKDSVFASAEEFAELLEEPDYNDGGSHALSNKDRAGVKQLKWESDRDKSINKKNFRSKGMKKPKSRLQKNGQKASKAGKAALKAAAGAGPRLQAAQKNIFRTEIEAQSAAAGPPLGPLLGKYGINIGNFCKDFNEKTKHIKEGVPLPVTVRVKPDRTYKLEIHTPPVEYYLMQAAGIDRAKCEGDTTAAGKLTIKHIYEIAKIKHEDPFEKYQLFELDQVVKRVKLIADNMGIEVTRELDAAEYEEFLKARFAYLEELDRKLEEERLAKLQRT</sequence>
<dbReference type="InterPro" id="IPR011989">
    <property type="entry name" value="ARM-like"/>
</dbReference>
<name>A0ABR1B056_POLSC</name>
<evidence type="ECO:0000256" key="4">
    <source>
        <dbReference type="ARBA" id="ARBA00023274"/>
    </source>
</evidence>
<dbReference type="Gene3D" id="1.10.10.250">
    <property type="entry name" value="Ribosomal protein L11, C-terminal domain"/>
    <property type="match status" value="1"/>
</dbReference>
<comment type="similarity">
    <text evidence="1">Belongs to the CBF/MAK21 family.</text>
</comment>
<evidence type="ECO:0000259" key="9">
    <source>
        <dbReference type="Pfam" id="PF03946"/>
    </source>
</evidence>
<evidence type="ECO:0000313" key="11">
    <source>
        <dbReference type="Proteomes" id="UP001359485"/>
    </source>
</evidence>
<dbReference type="InterPro" id="IPR040155">
    <property type="entry name" value="CEBPZ/Mak21-like"/>
</dbReference>
<feature type="compositionally biased region" description="Acidic residues" evidence="6">
    <location>
        <begin position="795"/>
        <end position="806"/>
    </location>
</feature>
<dbReference type="InterPro" id="IPR005612">
    <property type="entry name" value="CCAAT-binding_factor"/>
</dbReference>
<dbReference type="Gene3D" id="3.30.1550.10">
    <property type="entry name" value="Ribosomal protein L11/L12, N-terminal domain"/>
    <property type="match status" value="1"/>
</dbReference>
<keyword evidence="4 5" id="KW-0687">Ribonucleoprotein</keyword>
<comment type="similarity">
    <text evidence="2 5">Belongs to the universal ribosomal protein uL11 family.</text>
</comment>
<dbReference type="InterPro" id="IPR000911">
    <property type="entry name" value="Ribosomal_uL11"/>
</dbReference>
<comment type="caution">
    <text evidence="10">The sequence shown here is derived from an EMBL/GenBank/DDBJ whole genome shotgun (WGS) entry which is preliminary data.</text>
</comment>
<dbReference type="SUPFAM" id="SSF46906">
    <property type="entry name" value="Ribosomal protein L11, C-terminal domain"/>
    <property type="match status" value="1"/>
</dbReference>
<feature type="region of interest" description="Disordered" evidence="6">
    <location>
        <begin position="890"/>
        <end position="951"/>
    </location>
</feature>
<dbReference type="SUPFAM" id="SSF54747">
    <property type="entry name" value="Ribosomal L11/L12e N-terminal domain"/>
    <property type="match status" value="1"/>
</dbReference>
<dbReference type="InterPro" id="IPR036769">
    <property type="entry name" value="Ribosomal_uL11_C_sf"/>
</dbReference>
<reference evidence="10 11" key="1">
    <citation type="submission" date="2023-09" db="EMBL/GenBank/DDBJ databases">
        <title>Genomes of two closely related lineages of the louse Polyplax serrata with different host specificities.</title>
        <authorList>
            <person name="Martinu J."/>
            <person name="Tarabai H."/>
            <person name="Stefka J."/>
            <person name="Hypsa V."/>
        </authorList>
    </citation>
    <scope>NUCLEOTIDE SEQUENCE [LARGE SCALE GENOMIC DNA]</scope>
    <source>
        <strain evidence="10">98ZLc_SE</strain>
    </source>
</reference>
<keyword evidence="3 5" id="KW-0689">Ribosomal protein</keyword>
<gene>
    <name evidence="10" type="ORF">RUM44_007239</name>
</gene>
<feature type="region of interest" description="Disordered" evidence="6">
    <location>
        <begin position="513"/>
        <end position="539"/>
    </location>
</feature>
<evidence type="ECO:0008006" key="12">
    <source>
        <dbReference type="Google" id="ProtNLM"/>
    </source>
</evidence>
<dbReference type="SUPFAM" id="SSF48371">
    <property type="entry name" value="ARM repeat"/>
    <property type="match status" value="1"/>
</dbReference>
<keyword evidence="11" id="KW-1185">Reference proteome</keyword>
<feature type="compositionally biased region" description="Low complexity" evidence="6">
    <location>
        <begin position="942"/>
        <end position="951"/>
    </location>
</feature>
<accession>A0ABR1B056</accession>
<feature type="compositionally biased region" description="Basic and acidic residues" evidence="6">
    <location>
        <begin position="901"/>
        <end position="921"/>
    </location>
</feature>
<feature type="region of interest" description="Disordered" evidence="6">
    <location>
        <begin position="769"/>
        <end position="862"/>
    </location>
</feature>
<dbReference type="InterPro" id="IPR016024">
    <property type="entry name" value="ARM-type_fold"/>
</dbReference>
<dbReference type="Pfam" id="PF03946">
    <property type="entry name" value="Ribosomal_L11_N"/>
    <property type="match status" value="1"/>
</dbReference>
<dbReference type="Gene3D" id="1.25.10.10">
    <property type="entry name" value="Leucine-rich Repeat Variant"/>
    <property type="match status" value="1"/>
</dbReference>
<dbReference type="HAMAP" id="MF_00736">
    <property type="entry name" value="Ribosomal_uL11"/>
    <property type="match status" value="1"/>
</dbReference>
<evidence type="ECO:0000256" key="2">
    <source>
        <dbReference type="ARBA" id="ARBA00010537"/>
    </source>
</evidence>
<evidence type="ECO:0000259" key="8">
    <source>
        <dbReference type="Pfam" id="PF03914"/>
    </source>
</evidence>
<dbReference type="InterPro" id="IPR020784">
    <property type="entry name" value="Ribosomal_uL11_N"/>
</dbReference>